<evidence type="ECO:0000256" key="3">
    <source>
        <dbReference type="ARBA" id="ARBA00022525"/>
    </source>
</evidence>
<comment type="subcellular location">
    <subcellularLocation>
        <location evidence="1 13">Secreted</location>
    </subcellularLocation>
</comment>
<evidence type="ECO:0000256" key="7">
    <source>
        <dbReference type="ARBA" id="ARBA00022801"/>
    </source>
</evidence>
<proteinExistence type="inferred from homology"/>
<keyword evidence="7 13" id="KW-0378">Hydrolase</keyword>
<dbReference type="CDD" id="cd09596">
    <property type="entry name" value="M36"/>
    <property type="match status" value="1"/>
</dbReference>
<evidence type="ECO:0000256" key="1">
    <source>
        <dbReference type="ARBA" id="ARBA00004613"/>
    </source>
</evidence>
<keyword evidence="4 13" id="KW-0645">Protease</keyword>
<evidence type="ECO:0000256" key="5">
    <source>
        <dbReference type="ARBA" id="ARBA00022723"/>
    </source>
</evidence>
<evidence type="ECO:0000256" key="10">
    <source>
        <dbReference type="ARBA" id="ARBA00023145"/>
    </source>
</evidence>
<evidence type="ECO:0000259" key="14">
    <source>
        <dbReference type="Pfam" id="PF07504"/>
    </source>
</evidence>
<accession>A0A165L5W1</accession>
<organism evidence="15 16">
    <name type="scientific">Exidia glandulosa HHB12029</name>
    <dbReference type="NCBI Taxonomy" id="1314781"/>
    <lineage>
        <taxon>Eukaryota</taxon>
        <taxon>Fungi</taxon>
        <taxon>Dikarya</taxon>
        <taxon>Basidiomycota</taxon>
        <taxon>Agaricomycotina</taxon>
        <taxon>Agaricomycetes</taxon>
        <taxon>Auriculariales</taxon>
        <taxon>Exidiaceae</taxon>
        <taxon>Exidia</taxon>
    </lineage>
</organism>
<dbReference type="InterPro" id="IPR011096">
    <property type="entry name" value="FTP_domain"/>
</dbReference>
<dbReference type="GO" id="GO:0008270">
    <property type="term" value="F:zinc ion binding"/>
    <property type="evidence" value="ECO:0007669"/>
    <property type="project" value="InterPro"/>
</dbReference>
<feature type="chain" id="PRO_5009361759" description="Extracellular metalloproteinase" evidence="13">
    <location>
        <begin position="21"/>
        <end position="602"/>
    </location>
</feature>
<dbReference type="Gene3D" id="3.10.170.10">
    <property type="match status" value="1"/>
</dbReference>
<evidence type="ECO:0000256" key="9">
    <source>
        <dbReference type="ARBA" id="ARBA00023049"/>
    </source>
</evidence>
<gene>
    <name evidence="15" type="ORF">EXIGLDRAFT_747154</name>
</gene>
<dbReference type="InParanoid" id="A0A165L5W1"/>
<reference evidence="15 16" key="1">
    <citation type="journal article" date="2016" name="Mol. Biol. Evol.">
        <title>Comparative Genomics of Early-Diverging Mushroom-Forming Fungi Provides Insights into the Origins of Lignocellulose Decay Capabilities.</title>
        <authorList>
            <person name="Nagy L.G."/>
            <person name="Riley R."/>
            <person name="Tritt A."/>
            <person name="Adam C."/>
            <person name="Daum C."/>
            <person name="Floudas D."/>
            <person name="Sun H."/>
            <person name="Yadav J.S."/>
            <person name="Pangilinan J."/>
            <person name="Larsson K.H."/>
            <person name="Matsuura K."/>
            <person name="Barry K."/>
            <person name="Labutti K."/>
            <person name="Kuo R."/>
            <person name="Ohm R.A."/>
            <person name="Bhattacharya S.S."/>
            <person name="Shirouzu T."/>
            <person name="Yoshinaga Y."/>
            <person name="Martin F.M."/>
            <person name="Grigoriev I.V."/>
            <person name="Hibbett D.S."/>
        </authorList>
    </citation>
    <scope>NUCLEOTIDE SEQUENCE [LARGE SCALE GENOMIC DNA]</scope>
    <source>
        <strain evidence="15 16">HHB12029</strain>
    </source>
</reference>
<dbReference type="EC" id="3.4.24.-" evidence="13"/>
<feature type="binding site" evidence="12">
    <location>
        <position position="409"/>
    </location>
    <ligand>
        <name>Zn(2+)</name>
        <dbReference type="ChEBI" id="CHEBI:29105"/>
        <note>catalytic</note>
    </ligand>
</feature>
<keyword evidence="10 13" id="KW-0865">Zymogen</keyword>
<keyword evidence="3 13" id="KW-0964">Secreted</keyword>
<protein>
    <recommendedName>
        <fullName evidence="13">Extracellular metalloproteinase</fullName>
        <ecNumber evidence="13">3.4.24.-</ecNumber>
    </recommendedName>
    <alternativeName>
        <fullName evidence="13">Fungalysin</fullName>
    </alternativeName>
</protein>
<evidence type="ECO:0000256" key="13">
    <source>
        <dbReference type="RuleBase" id="RU364017"/>
    </source>
</evidence>
<dbReference type="SUPFAM" id="SSF55486">
    <property type="entry name" value="Metalloproteases ('zincins'), catalytic domain"/>
    <property type="match status" value="1"/>
</dbReference>
<evidence type="ECO:0000256" key="12">
    <source>
        <dbReference type="PIRSR" id="PIRSR601842-2"/>
    </source>
</evidence>
<dbReference type="PANTHER" id="PTHR33478:SF1">
    <property type="entry name" value="EXTRACELLULAR METALLOPROTEINASE MEP"/>
    <property type="match status" value="1"/>
</dbReference>
<dbReference type="InterPro" id="IPR027268">
    <property type="entry name" value="Peptidase_M4/M1_CTD_sf"/>
</dbReference>
<evidence type="ECO:0000256" key="8">
    <source>
        <dbReference type="ARBA" id="ARBA00022833"/>
    </source>
</evidence>
<feature type="signal peptide" evidence="13">
    <location>
        <begin position="1"/>
        <end position="20"/>
    </location>
</feature>
<evidence type="ECO:0000256" key="2">
    <source>
        <dbReference type="ARBA" id="ARBA00006006"/>
    </source>
</evidence>
<dbReference type="InterPro" id="IPR050371">
    <property type="entry name" value="Fungal_virulence_M36"/>
</dbReference>
<dbReference type="Pfam" id="PF02128">
    <property type="entry name" value="Peptidase_M36"/>
    <property type="match status" value="1"/>
</dbReference>
<dbReference type="GO" id="GO:0004222">
    <property type="term" value="F:metalloendopeptidase activity"/>
    <property type="evidence" value="ECO:0007669"/>
    <property type="project" value="InterPro"/>
</dbReference>
<dbReference type="InterPro" id="IPR001842">
    <property type="entry name" value="Peptidase_M36"/>
</dbReference>
<dbReference type="EMBL" id="KV425931">
    <property type="protein sequence ID" value="KZV97396.1"/>
    <property type="molecule type" value="Genomic_DNA"/>
</dbReference>
<dbReference type="Proteomes" id="UP000077266">
    <property type="component" value="Unassembled WGS sequence"/>
</dbReference>
<dbReference type="AlphaFoldDB" id="A0A165L5W1"/>
<evidence type="ECO:0000256" key="11">
    <source>
        <dbReference type="PIRSR" id="PIRSR601842-1"/>
    </source>
</evidence>
<keyword evidence="8 12" id="KW-0862">Zinc</keyword>
<keyword evidence="6 13" id="KW-0732">Signal</keyword>
<feature type="binding site" evidence="12">
    <location>
        <position position="413"/>
    </location>
    <ligand>
        <name>Zn(2+)</name>
        <dbReference type="ChEBI" id="CHEBI:29105"/>
        <note>catalytic</note>
    </ligand>
</feature>
<comment type="similarity">
    <text evidence="2 13">Belongs to the peptidase M36 family.</text>
</comment>
<dbReference type="GO" id="GO:0005615">
    <property type="term" value="C:extracellular space"/>
    <property type="evidence" value="ECO:0007669"/>
    <property type="project" value="InterPro"/>
</dbReference>
<feature type="binding site" evidence="12">
    <location>
        <position position="438"/>
    </location>
    <ligand>
        <name>Zn(2+)</name>
        <dbReference type="ChEBI" id="CHEBI:29105"/>
        <note>catalytic</note>
    </ligand>
</feature>
<dbReference type="PANTHER" id="PTHR33478">
    <property type="entry name" value="EXTRACELLULAR METALLOPROTEINASE MEP"/>
    <property type="match status" value="1"/>
</dbReference>
<evidence type="ECO:0000256" key="6">
    <source>
        <dbReference type="ARBA" id="ARBA00022729"/>
    </source>
</evidence>
<comment type="cofactor">
    <cofactor evidence="12">
        <name>Zn(2+)</name>
        <dbReference type="ChEBI" id="CHEBI:29105"/>
    </cofactor>
    <text evidence="12">Binds 1 zinc ion per subunit.</text>
</comment>
<keyword evidence="9 13" id="KW-0482">Metalloprotease</keyword>
<feature type="domain" description="FTP" evidence="14">
    <location>
        <begin position="104"/>
        <end position="141"/>
    </location>
</feature>
<feature type="active site" evidence="11">
    <location>
        <position position="410"/>
    </location>
</feature>
<dbReference type="Gene3D" id="1.10.390.10">
    <property type="entry name" value="Neutral Protease Domain 2"/>
    <property type="match status" value="1"/>
</dbReference>
<keyword evidence="5 12" id="KW-0479">Metal-binding</keyword>
<evidence type="ECO:0000313" key="16">
    <source>
        <dbReference type="Proteomes" id="UP000077266"/>
    </source>
</evidence>
<keyword evidence="16" id="KW-1185">Reference proteome</keyword>
<dbReference type="OrthoDB" id="3227768at2759"/>
<name>A0A165L5W1_EXIGL</name>
<dbReference type="Pfam" id="PF07504">
    <property type="entry name" value="FTP"/>
    <property type="match status" value="1"/>
</dbReference>
<sequence length="602" mass="64672">MFGLSASLVALALSASSALAFVPDGSFPSHNHDHSTHTVRSLPNGVTVKAYHPKSTYELFPRGTEHPLSKRGVDAHWKDAGLAYLGERLGNDTVYFKSGFTGKTASHVYAKQQVNGIPVANMVAHTSLNKDGKVIAFSSNFATKSSFASQKVADPNPSVSSDDAATKAIKFLQAHHVGQPPALKYLALENGDLALTHVVRLTLDGNGHLVDAFVNAHTKDVEAINDYTVNLALQVIPLERQDPSQGVETIQDPADTNASPDGWTSRADFGGETHMTYGNNVVTYEEPNYTSGQSGDGEFIFQIDDSQDPTEGSNLDAARANAFYLVNRMHDILYRYGFTEEAFNFQDDNHGHGGADHDLVTVSVHDPAGTNNADFSTPPDGTSGHMRMYIWDITSPRRDGALENDIVVHELTHGLTNRMVGGGTGACLQTTEAGGLGEGWSDAMAEWTEQTSDVHDFTMGMYVVGNGNGIRSHPYSRDQGVNPLTYGDLGGMNEPHAMGEVWANVLHNVLAALVDAHGWADDAKTNPDAEGGNAVYLHLFIDALPLTPCNPTFPDARAAWIQADENRYGGANKCALWKAFASRGLGTNAGNYQNDNSVPDGC</sequence>
<evidence type="ECO:0000313" key="15">
    <source>
        <dbReference type="EMBL" id="KZV97396.1"/>
    </source>
</evidence>
<evidence type="ECO:0000256" key="4">
    <source>
        <dbReference type="ARBA" id="ARBA00022670"/>
    </source>
</evidence>
<dbReference type="GO" id="GO:0006508">
    <property type="term" value="P:proteolysis"/>
    <property type="evidence" value="ECO:0007669"/>
    <property type="project" value="UniProtKB-KW"/>
</dbReference>